<protein>
    <submittedName>
        <fullName evidence="1">Uncharacterized protein</fullName>
    </submittedName>
</protein>
<gene>
    <name evidence="1" type="ORF">C1O66_20430</name>
</gene>
<proteinExistence type="predicted"/>
<comment type="caution">
    <text evidence="1">The sequence shown here is derived from an EMBL/GenBank/DDBJ whole genome shotgun (WGS) entry which is preliminary data.</text>
</comment>
<keyword evidence="2" id="KW-1185">Reference proteome</keyword>
<sequence>MTEGHLSRLRSAGQYAADAGLAPLQGLSLLLGTLALALQGCASQPPPPAWPQLALSEQLNPVRRCLSLALDLQIGLSFKLLGQASDEEVRRDLTEGALNPQAEQRRGELADAWASSHDPARLAQIQLQQCLAAQGQVLPSAPTLAPTLASSDSQRCFSRLHLAAQAEVHKALGRSLAEATQIAQRGIGLSRPPAEVQQIVGAVYSLDRERSEQLAHRRLFVRCMEAAARS</sequence>
<reference evidence="1 2" key="1">
    <citation type="submission" date="2018-01" db="EMBL/GenBank/DDBJ databases">
        <title>Draft genome sequence of Paucibacter aquatile CR182 isolated from freshwater of the Nakdong River.</title>
        <authorList>
            <person name="Choi A."/>
            <person name="Chung E.J."/>
        </authorList>
    </citation>
    <scope>NUCLEOTIDE SEQUENCE [LARGE SCALE GENOMIC DNA]</scope>
    <source>
        <strain evidence="1 2">CR182</strain>
    </source>
</reference>
<dbReference type="EMBL" id="POSP01000004">
    <property type="protein sequence ID" value="PND36100.1"/>
    <property type="molecule type" value="Genomic_DNA"/>
</dbReference>
<name>A0A2N8KRP1_9BURK</name>
<dbReference type="RefSeq" id="WP_102769876.1">
    <property type="nucleotide sequence ID" value="NZ_POSP01000004.1"/>
</dbReference>
<dbReference type="AlphaFoldDB" id="A0A2N8KRP1"/>
<evidence type="ECO:0000313" key="2">
    <source>
        <dbReference type="Proteomes" id="UP000235916"/>
    </source>
</evidence>
<organism evidence="1 2">
    <name type="scientific">Kinneretia aquatilis</name>
    <dbReference type="NCBI Taxonomy" id="2070761"/>
    <lineage>
        <taxon>Bacteria</taxon>
        <taxon>Pseudomonadati</taxon>
        <taxon>Pseudomonadota</taxon>
        <taxon>Betaproteobacteria</taxon>
        <taxon>Burkholderiales</taxon>
        <taxon>Sphaerotilaceae</taxon>
        <taxon>Roseateles</taxon>
    </lineage>
</organism>
<accession>A0A2N8KRP1</accession>
<evidence type="ECO:0000313" key="1">
    <source>
        <dbReference type="EMBL" id="PND36100.1"/>
    </source>
</evidence>
<dbReference type="Proteomes" id="UP000235916">
    <property type="component" value="Unassembled WGS sequence"/>
</dbReference>